<dbReference type="OrthoDB" id="3684005at2759"/>
<name>A0A9P4N9D6_9PLEO</name>
<dbReference type="AlphaFoldDB" id="A0A9P4N9D6"/>
<comment type="caution">
    <text evidence="2">The sequence shown here is derived from an EMBL/GenBank/DDBJ whole genome shotgun (WGS) entry which is preliminary data.</text>
</comment>
<gene>
    <name evidence="2" type="ORF">CC78DRAFT_606940</name>
</gene>
<feature type="region of interest" description="Disordered" evidence="1">
    <location>
        <begin position="229"/>
        <end position="297"/>
    </location>
</feature>
<evidence type="ECO:0000313" key="3">
    <source>
        <dbReference type="Proteomes" id="UP000800093"/>
    </source>
</evidence>
<organism evidence="2 3">
    <name type="scientific">Lojkania enalia</name>
    <dbReference type="NCBI Taxonomy" id="147567"/>
    <lineage>
        <taxon>Eukaryota</taxon>
        <taxon>Fungi</taxon>
        <taxon>Dikarya</taxon>
        <taxon>Ascomycota</taxon>
        <taxon>Pezizomycotina</taxon>
        <taxon>Dothideomycetes</taxon>
        <taxon>Pleosporomycetidae</taxon>
        <taxon>Pleosporales</taxon>
        <taxon>Pleosporales incertae sedis</taxon>
        <taxon>Lojkania</taxon>
    </lineage>
</organism>
<proteinExistence type="predicted"/>
<dbReference type="Proteomes" id="UP000800093">
    <property type="component" value="Unassembled WGS sequence"/>
</dbReference>
<feature type="compositionally biased region" description="Basic and acidic residues" evidence="1">
    <location>
        <begin position="241"/>
        <end position="251"/>
    </location>
</feature>
<accession>A0A9P4N9D6</accession>
<dbReference type="EMBL" id="ML986584">
    <property type="protein sequence ID" value="KAF2269023.1"/>
    <property type="molecule type" value="Genomic_DNA"/>
</dbReference>
<protein>
    <submittedName>
        <fullName evidence="2">Uncharacterized protein</fullName>
    </submittedName>
</protein>
<keyword evidence="3" id="KW-1185">Reference proteome</keyword>
<feature type="compositionally biased region" description="Acidic residues" evidence="1">
    <location>
        <begin position="258"/>
        <end position="291"/>
    </location>
</feature>
<reference evidence="3" key="1">
    <citation type="journal article" date="2020" name="Stud. Mycol.">
        <title>101 Dothideomycetes genomes: A test case for predicting lifestyles and emergence of pathogens.</title>
        <authorList>
            <person name="Haridas S."/>
            <person name="Albert R."/>
            <person name="Binder M."/>
            <person name="Bloem J."/>
            <person name="LaButti K."/>
            <person name="Salamov A."/>
            <person name="Andreopoulos B."/>
            <person name="Baker S."/>
            <person name="Barry K."/>
            <person name="Bills G."/>
            <person name="Bluhm B."/>
            <person name="Cannon C."/>
            <person name="Castanera R."/>
            <person name="Culley D."/>
            <person name="Daum C."/>
            <person name="Ezra D."/>
            <person name="Gonzalez J."/>
            <person name="Henrissat B."/>
            <person name="Kuo A."/>
            <person name="Liang C."/>
            <person name="Lipzen A."/>
            <person name="Lutzoni F."/>
            <person name="Magnuson J."/>
            <person name="Mondo S."/>
            <person name="Nolan M."/>
            <person name="Ohm R."/>
            <person name="Pangilinan J."/>
            <person name="Park H.-J."/>
            <person name="Ramirez L."/>
            <person name="Alfaro M."/>
            <person name="Sun H."/>
            <person name="Tritt A."/>
            <person name="Yoshinaga Y."/>
            <person name="Zwiers L.-H."/>
            <person name="Turgeon B."/>
            <person name="Goodwin S."/>
            <person name="Spatafora J."/>
            <person name="Crous P."/>
            <person name="Grigoriev I."/>
        </authorList>
    </citation>
    <scope>NUCLEOTIDE SEQUENCE [LARGE SCALE GENOMIC DNA]</scope>
    <source>
        <strain evidence="3">CBS 304.66</strain>
    </source>
</reference>
<evidence type="ECO:0000256" key="1">
    <source>
        <dbReference type="SAM" id="MobiDB-lite"/>
    </source>
</evidence>
<sequence length="297" mass="33937">MPPFHYQEFASDYNRPPVYQPYVPPAQRQSAKKGWPYGVVQGGTVMDMTEYLRTQPTITGTDQALSLWIQGTYLLPFRRIERLDGLIVRNESEMETLVFAYQRYCKVWFLPDGAPPQPLFVPGLEPLKEPTGDWTVVPRIPEVVLSSKFDTAGMYLRGTERVGTLVKTITDDKMWVRNIWHAPLAGGPLVRISVEGSSPSVGPSEHGYEDPQENWETDFGEIEVQVEERFSDEYQNEEGFDSDKEMGDRSRLTISNLPDEDCNDADASAEESDQDEEYEENPTEPWDDEDYEVTRCS</sequence>
<evidence type="ECO:0000313" key="2">
    <source>
        <dbReference type="EMBL" id="KAF2269023.1"/>
    </source>
</evidence>